<keyword evidence="1" id="KW-0812">Transmembrane</keyword>
<evidence type="ECO:0000256" key="1">
    <source>
        <dbReference type="SAM" id="Phobius"/>
    </source>
</evidence>
<evidence type="ECO:0000313" key="2">
    <source>
        <dbReference type="EMBL" id="CAD8168640.1"/>
    </source>
</evidence>
<proteinExistence type="predicted"/>
<comment type="caution">
    <text evidence="2">The sequence shown here is derived from an EMBL/GenBank/DDBJ whole genome shotgun (WGS) entry which is preliminary data.</text>
</comment>
<organism evidence="2 3">
    <name type="scientific">Paramecium pentaurelia</name>
    <dbReference type="NCBI Taxonomy" id="43138"/>
    <lineage>
        <taxon>Eukaryota</taxon>
        <taxon>Sar</taxon>
        <taxon>Alveolata</taxon>
        <taxon>Ciliophora</taxon>
        <taxon>Intramacronucleata</taxon>
        <taxon>Oligohymenophorea</taxon>
        <taxon>Peniculida</taxon>
        <taxon>Parameciidae</taxon>
        <taxon>Paramecium</taxon>
    </lineage>
</organism>
<protein>
    <recommendedName>
        <fullName evidence="4">Transmembrane protein</fullName>
    </recommendedName>
</protein>
<keyword evidence="1" id="KW-0472">Membrane</keyword>
<reference evidence="2" key="1">
    <citation type="submission" date="2021-01" db="EMBL/GenBank/DDBJ databases">
        <authorList>
            <consortium name="Genoscope - CEA"/>
            <person name="William W."/>
        </authorList>
    </citation>
    <scope>NUCLEOTIDE SEQUENCE</scope>
</reference>
<dbReference type="Proteomes" id="UP000689195">
    <property type="component" value="Unassembled WGS sequence"/>
</dbReference>
<dbReference type="AlphaFoldDB" id="A0A8S1UU59"/>
<accession>A0A8S1UU59</accession>
<dbReference type="EMBL" id="CAJJDO010000049">
    <property type="protein sequence ID" value="CAD8168640.1"/>
    <property type="molecule type" value="Genomic_DNA"/>
</dbReference>
<evidence type="ECO:0000313" key="3">
    <source>
        <dbReference type="Proteomes" id="UP000689195"/>
    </source>
</evidence>
<feature type="transmembrane region" description="Helical" evidence="1">
    <location>
        <begin position="9"/>
        <end position="27"/>
    </location>
</feature>
<gene>
    <name evidence="2" type="ORF">PPENT_87.1.T0490217</name>
</gene>
<keyword evidence="1" id="KW-1133">Transmembrane helix</keyword>
<keyword evidence="3" id="KW-1185">Reference proteome</keyword>
<name>A0A8S1UU59_9CILI</name>
<evidence type="ECO:0008006" key="4">
    <source>
        <dbReference type="Google" id="ProtNLM"/>
    </source>
</evidence>
<sequence>MLGDQKKTLIIGTVGVVALAAWIWQVFEKKHIPKLTQTVSDEKLIKFIKQLRAQSFPHFFLVSDIIKQQKIQYKEAEYQEILVRIKQEVELLFEKKQTMILCKLDLEKKEVEQSLLVTQNVEVKNLYDQFQKLYEDALDGIQPEIKLNDQTLRKFNQEKLLQMMGNVLAVSVDIICLATEELINRSDCPGEFKLDQPIVMKALIKNGLIDKKLELLSSFKINEYEQEEQCPIELFSKLIQYNKSENSKFKQCVEDIENLYENIIQKILKKEIDSESARSASTKIDIDEIIKKLT</sequence>
<dbReference type="OrthoDB" id="300299at2759"/>